<dbReference type="OrthoDB" id="3942074at2759"/>
<reference evidence="3" key="1">
    <citation type="journal article" date="2021" name="Nat. Commun.">
        <title>Genetic determinants of endophytism in the Arabidopsis root mycobiome.</title>
        <authorList>
            <person name="Mesny F."/>
            <person name="Miyauchi S."/>
            <person name="Thiergart T."/>
            <person name="Pickel B."/>
            <person name="Atanasova L."/>
            <person name="Karlsson M."/>
            <person name="Huettel B."/>
            <person name="Barry K.W."/>
            <person name="Haridas S."/>
            <person name="Chen C."/>
            <person name="Bauer D."/>
            <person name="Andreopoulos W."/>
            <person name="Pangilinan J."/>
            <person name="LaButti K."/>
            <person name="Riley R."/>
            <person name="Lipzen A."/>
            <person name="Clum A."/>
            <person name="Drula E."/>
            <person name="Henrissat B."/>
            <person name="Kohler A."/>
            <person name="Grigoriev I.V."/>
            <person name="Martin F.M."/>
            <person name="Hacquard S."/>
        </authorList>
    </citation>
    <scope>NUCLEOTIDE SEQUENCE</scope>
    <source>
        <strain evidence="3">MPI-CAGE-CH-0243</strain>
    </source>
</reference>
<evidence type="ECO:0000256" key="1">
    <source>
        <dbReference type="SAM" id="MobiDB-lite"/>
    </source>
</evidence>
<gene>
    <name evidence="3" type="ORF">B0J11DRAFT_539690</name>
</gene>
<keyword evidence="2" id="KW-0732">Signal</keyword>
<feature type="compositionally biased region" description="Polar residues" evidence="1">
    <location>
        <begin position="157"/>
        <end position="179"/>
    </location>
</feature>
<proteinExistence type="predicted"/>
<name>A0A9P9D930_9PLEO</name>
<dbReference type="AlphaFoldDB" id="A0A9P9D930"/>
<feature type="region of interest" description="Disordered" evidence="1">
    <location>
        <begin position="157"/>
        <end position="183"/>
    </location>
</feature>
<accession>A0A9P9D930</accession>
<feature type="chain" id="PRO_5040171787" evidence="2">
    <location>
        <begin position="19"/>
        <end position="213"/>
    </location>
</feature>
<feature type="compositionally biased region" description="Low complexity" evidence="1">
    <location>
        <begin position="112"/>
        <end position="125"/>
    </location>
</feature>
<feature type="compositionally biased region" description="Polar residues" evidence="1">
    <location>
        <begin position="93"/>
        <end position="108"/>
    </location>
</feature>
<sequence>MRTSTVLTTLALALSASAKTDIAGCVSTAVGASLLWYLPDTCEQCKILDCGGGRAPPKTTVPGCAAYVGTETYQPTYLTICGQKPSSAPAPSVTSTNAYPTSAPSSTPAGYPVAPAPSSKSSTPAGYPTGTPAHSSTLSTITEAPSSSLVHSTIQGHSSSLASNSTGTIRVPSNGTVSTGGPKLPEHTGAAVAMGVKQGLMAVAMGALGVAML</sequence>
<dbReference type="Proteomes" id="UP000700596">
    <property type="component" value="Unassembled WGS sequence"/>
</dbReference>
<protein>
    <submittedName>
        <fullName evidence="3">Uncharacterized protein</fullName>
    </submittedName>
</protein>
<feature type="region of interest" description="Disordered" evidence="1">
    <location>
        <begin position="89"/>
        <end position="144"/>
    </location>
</feature>
<comment type="caution">
    <text evidence="3">The sequence shown here is derived from an EMBL/GenBank/DDBJ whole genome shotgun (WGS) entry which is preliminary data.</text>
</comment>
<feature type="signal peptide" evidence="2">
    <location>
        <begin position="1"/>
        <end position="18"/>
    </location>
</feature>
<feature type="compositionally biased region" description="Polar residues" evidence="1">
    <location>
        <begin position="132"/>
        <end position="144"/>
    </location>
</feature>
<dbReference type="EMBL" id="JAGMWT010000016">
    <property type="protein sequence ID" value="KAH7115030.1"/>
    <property type="molecule type" value="Genomic_DNA"/>
</dbReference>
<evidence type="ECO:0000256" key="2">
    <source>
        <dbReference type="SAM" id="SignalP"/>
    </source>
</evidence>
<keyword evidence="4" id="KW-1185">Reference proteome</keyword>
<organism evidence="3 4">
    <name type="scientific">Dendryphion nanum</name>
    <dbReference type="NCBI Taxonomy" id="256645"/>
    <lineage>
        <taxon>Eukaryota</taxon>
        <taxon>Fungi</taxon>
        <taxon>Dikarya</taxon>
        <taxon>Ascomycota</taxon>
        <taxon>Pezizomycotina</taxon>
        <taxon>Dothideomycetes</taxon>
        <taxon>Pleosporomycetidae</taxon>
        <taxon>Pleosporales</taxon>
        <taxon>Torulaceae</taxon>
        <taxon>Dendryphion</taxon>
    </lineage>
</organism>
<evidence type="ECO:0000313" key="3">
    <source>
        <dbReference type="EMBL" id="KAH7115030.1"/>
    </source>
</evidence>
<evidence type="ECO:0000313" key="4">
    <source>
        <dbReference type="Proteomes" id="UP000700596"/>
    </source>
</evidence>